<feature type="compositionally biased region" description="Basic and acidic residues" evidence="1">
    <location>
        <begin position="80"/>
        <end position="89"/>
    </location>
</feature>
<dbReference type="Proteomes" id="UP001151002">
    <property type="component" value="Unassembled WGS sequence"/>
</dbReference>
<feature type="compositionally biased region" description="Basic and acidic residues" evidence="1">
    <location>
        <begin position="154"/>
        <end position="174"/>
    </location>
</feature>
<proteinExistence type="predicted"/>
<feature type="domain" description="DUF2382" evidence="3">
    <location>
        <begin position="129"/>
        <end position="244"/>
    </location>
</feature>
<dbReference type="SUPFAM" id="SSF50346">
    <property type="entry name" value="PRC-barrel domain"/>
    <property type="match status" value="1"/>
</dbReference>
<comment type="caution">
    <text evidence="4">The sequence shown here is derived from an EMBL/GenBank/DDBJ whole genome shotgun (WGS) entry which is preliminary data.</text>
</comment>
<accession>A0ABT4AQN7</accession>
<dbReference type="PANTHER" id="PTHR38463:SF1">
    <property type="entry name" value="STRESS RESPONSE PROTEIN YSNF"/>
    <property type="match status" value="1"/>
</dbReference>
<dbReference type="InterPro" id="IPR011033">
    <property type="entry name" value="PRC_barrel-like_sf"/>
</dbReference>
<evidence type="ECO:0000259" key="3">
    <source>
        <dbReference type="Pfam" id="PF09557"/>
    </source>
</evidence>
<evidence type="ECO:0000313" key="5">
    <source>
        <dbReference type="Proteomes" id="UP001151002"/>
    </source>
</evidence>
<evidence type="ECO:0000259" key="2">
    <source>
        <dbReference type="Pfam" id="PF05239"/>
    </source>
</evidence>
<dbReference type="Gene3D" id="3.90.50.10">
    <property type="entry name" value="Photosynthetic Reaction Center, subunit H, domain 2"/>
    <property type="match status" value="1"/>
</dbReference>
<dbReference type="EMBL" id="JAPNTZ010000001">
    <property type="protein sequence ID" value="MCY1136546.1"/>
    <property type="molecule type" value="Genomic_DNA"/>
</dbReference>
<sequence length="260" mass="28814">MINRDSVRDVYGTDVYSTDGDKIGSAGQVYLDNDTGEAAWVAVRTGLFGKKESFVPIQDATLDGDRLEVPFSKDKVKHAPRVDHDRELSPDDEDELYRYYDSGPDHAERQDSDEAAGRDTPGGEGDDAMTRSEERLVPGTRTEQTGKARLRKYTVTEERQVSVPVTREEVRLEQEPATGAAVPAHRAEEGTAVRGDAPEAETTLWAEQPVVTTEAVPVERVRLRKETVAGTETVSGEVRKERIELEQDGEHNGGDDHRPR</sequence>
<dbReference type="RefSeq" id="WP_267560295.1">
    <property type="nucleotide sequence ID" value="NZ_JAPNTZ010000001.1"/>
</dbReference>
<dbReference type="InterPro" id="IPR014747">
    <property type="entry name" value="Bac_photo_RC_H_C"/>
</dbReference>
<name>A0ABT4AQN7_9ACTN</name>
<organism evidence="4 5">
    <name type="scientific">Paractinoplanes pyxinae</name>
    <dbReference type="NCBI Taxonomy" id="2997416"/>
    <lineage>
        <taxon>Bacteria</taxon>
        <taxon>Bacillati</taxon>
        <taxon>Actinomycetota</taxon>
        <taxon>Actinomycetes</taxon>
        <taxon>Micromonosporales</taxon>
        <taxon>Micromonosporaceae</taxon>
        <taxon>Paractinoplanes</taxon>
    </lineage>
</organism>
<feature type="region of interest" description="Disordered" evidence="1">
    <location>
        <begin position="228"/>
        <end position="260"/>
    </location>
</feature>
<gene>
    <name evidence="4" type="ORF">OWR29_00945</name>
</gene>
<dbReference type="Pfam" id="PF09557">
    <property type="entry name" value="DUF2382"/>
    <property type="match status" value="1"/>
</dbReference>
<dbReference type="InterPro" id="IPR052967">
    <property type="entry name" value="Stress_Response_Assoc"/>
</dbReference>
<dbReference type="Pfam" id="PF05239">
    <property type="entry name" value="PRC"/>
    <property type="match status" value="1"/>
</dbReference>
<keyword evidence="5" id="KW-1185">Reference proteome</keyword>
<feature type="compositionally biased region" description="Basic and acidic residues" evidence="1">
    <location>
        <begin position="237"/>
        <end position="260"/>
    </location>
</feature>
<dbReference type="PANTHER" id="PTHR38463">
    <property type="entry name" value="STRESS RESPONSE PROTEIN YSNF"/>
    <property type="match status" value="1"/>
</dbReference>
<protein>
    <submittedName>
        <fullName evidence="4">PRC and DUF2382 domain-containing protein</fullName>
    </submittedName>
</protein>
<feature type="region of interest" description="Disordered" evidence="1">
    <location>
        <begin position="77"/>
        <end position="208"/>
    </location>
</feature>
<dbReference type="InterPro" id="IPR027275">
    <property type="entry name" value="PRC-brl_dom"/>
</dbReference>
<dbReference type="InterPro" id="IPR019060">
    <property type="entry name" value="DUF2382"/>
</dbReference>
<feature type="domain" description="PRC-barrel" evidence="2">
    <location>
        <begin position="6"/>
        <end position="75"/>
    </location>
</feature>
<feature type="compositionally biased region" description="Basic and acidic residues" evidence="1">
    <location>
        <begin position="103"/>
        <end position="117"/>
    </location>
</feature>
<evidence type="ECO:0000256" key="1">
    <source>
        <dbReference type="SAM" id="MobiDB-lite"/>
    </source>
</evidence>
<evidence type="ECO:0000313" key="4">
    <source>
        <dbReference type="EMBL" id="MCY1136546.1"/>
    </source>
</evidence>
<reference evidence="4" key="1">
    <citation type="submission" date="2022-11" db="EMBL/GenBank/DDBJ databases">
        <authorList>
            <person name="Somphong A."/>
            <person name="Phongsopitanun W."/>
        </authorList>
    </citation>
    <scope>NUCLEOTIDE SEQUENCE</scope>
    <source>
        <strain evidence="4">Pm04-4</strain>
    </source>
</reference>